<gene>
    <name evidence="3" type="ORF">SPSIL_005490</name>
</gene>
<organism evidence="3 4">
    <name type="scientific">Sporomusa silvacetica DSM 10669</name>
    <dbReference type="NCBI Taxonomy" id="1123289"/>
    <lineage>
        <taxon>Bacteria</taxon>
        <taxon>Bacillati</taxon>
        <taxon>Bacillota</taxon>
        <taxon>Negativicutes</taxon>
        <taxon>Selenomonadales</taxon>
        <taxon>Sporomusaceae</taxon>
        <taxon>Sporomusa</taxon>
    </lineage>
</organism>
<feature type="transmembrane region" description="Helical" evidence="1">
    <location>
        <begin position="176"/>
        <end position="200"/>
    </location>
</feature>
<name>A0ABZ3IFJ6_9FIRM</name>
<sequence>MILCILVVMNYRFITNTIHEMLGLFTLLLFIMHNTLNRRWYTAISKGKMDLLRILKAFTNLLLCVMMVLVVITGVLISQTVFASLSLSDNILIHELHILFAYSGFILIAIHLGFHWNELFGKLYHLLKIDRTSSSFILLSRLASLFIISYGIYASFTRQIGSKLFLQHVVTDWAATPSLIGFIVDYAAIMGCYVAITYYLTQLVQKIRS</sequence>
<evidence type="ECO:0000256" key="1">
    <source>
        <dbReference type="SAM" id="Phobius"/>
    </source>
</evidence>
<evidence type="ECO:0000313" key="3">
    <source>
        <dbReference type="EMBL" id="XFO64447.1"/>
    </source>
</evidence>
<dbReference type="InterPro" id="IPR025517">
    <property type="entry name" value="DUF4405"/>
</dbReference>
<proteinExistence type="predicted"/>
<evidence type="ECO:0000259" key="2">
    <source>
        <dbReference type="Pfam" id="PF14358"/>
    </source>
</evidence>
<feature type="domain" description="Flavinylation-associated cytochrome" evidence="2">
    <location>
        <begin position="58"/>
        <end position="116"/>
    </location>
</feature>
<feature type="transmembrane region" description="Helical" evidence="1">
    <location>
        <begin position="97"/>
        <end position="116"/>
    </location>
</feature>
<dbReference type="Proteomes" id="UP000216752">
    <property type="component" value="Chromosome"/>
</dbReference>
<dbReference type="EMBL" id="CP155573">
    <property type="protein sequence ID" value="XFO64447.1"/>
    <property type="molecule type" value="Genomic_DNA"/>
</dbReference>
<feature type="transmembrane region" description="Helical" evidence="1">
    <location>
        <begin position="57"/>
        <end position="77"/>
    </location>
</feature>
<keyword evidence="1" id="KW-0812">Transmembrane</keyword>
<evidence type="ECO:0000313" key="4">
    <source>
        <dbReference type="Proteomes" id="UP000216752"/>
    </source>
</evidence>
<dbReference type="Pfam" id="PF14358">
    <property type="entry name" value="DUF4405"/>
    <property type="match status" value="1"/>
</dbReference>
<keyword evidence="1" id="KW-0472">Membrane</keyword>
<feature type="transmembrane region" description="Helical" evidence="1">
    <location>
        <begin position="136"/>
        <end position="156"/>
    </location>
</feature>
<reference evidence="3" key="1">
    <citation type="submission" date="2024-05" db="EMBL/GenBank/DDBJ databases">
        <title>Isolation and characterization of Sporomusa carbonis sp. nov., a carboxydotrophic hydrogenogen in the genus of Sporomusa isolated from a charcoal burning pile.</title>
        <authorList>
            <person name="Boeer T."/>
            <person name="Rosenbaum F."/>
            <person name="Eysell L."/>
            <person name="Mueller V."/>
            <person name="Daniel R."/>
            <person name="Poehlein A."/>
        </authorList>
    </citation>
    <scope>NUCLEOTIDE SEQUENCE [LARGE SCALE GENOMIC DNA]</scope>
    <source>
        <strain evidence="3">DSM 10669</strain>
    </source>
</reference>
<accession>A0ABZ3IFJ6</accession>
<keyword evidence="1" id="KW-1133">Transmembrane helix</keyword>
<keyword evidence="4" id="KW-1185">Reference proteome</keyword>
<feature type="transmembrane region" description="Helical" evidence="1">
    <location>
        <begin position="18"/>
        <end position="36"/>
    </location>
</feature>
<protein>
    <recommendedName>
        <fullName evidence="2">Flavinylation-associated cytochrome domain-containing protein</fullName>
    </recommendedName>
</protein>